<dbReference type="Pfam" id="PF01590">
    <property type="entry name" value="GAF"/>
    <property type="match status" value="1"/>
</dbReference>
<evidence type="ECO:0000259" key="1">
    <source>
        <dbReference type="Pfam" id="PF01590"/>
    </source>
</evidence>
<dbReference type="Gene3D" id="3.30.450.40">
    <property type="match status" value="1"/>
</dbReference>
<sequence>MLDTRPITTNFPGSVTLFPNKSSAVPAQAAANIARLLPNHPLVGITAWGLDGLEVVGCSDQQAATVEQALLEFPDSPGMDVIRQRGRILIADLAATSRWRDYCAHLRELGIRSLYCHPLVSDGQVLGLLSMYSHRTNAFRAKE</sequence>
<dbReference type="InterPro" id="IPR029016">
    <property type="entry name" value="GAF-like_dom_sf"/>
</dbReference>
<reference evidence="2 3" key="1">
    <citation type="submission" date="2017-09" db="EMBL/GenBank/DDBJ databases">
        <authorList>
            <person name="Ehlers B."/>
            <person name="Leendertz F.H."/>
        </authorList>
    </citation>
    <scope>NUCLEOTIDE SEQUENCE [LARGE SCALE GENOMIC DNA]</scope>
    <source>
        <strain evidence="2 3">DSM 45537</strain>
    </source>
</reference>
<evidence type="ECO:0000313" key="3">
    <source>
        <dbReference type="Proteomes" id="UP000219565"/>
    </source>
</evidence>
<dbReference type="Proteomes" id="UP000219565">
    <property type="component" value="Unassembled WGS sequence"/>
</dbReference>
<accession>A0A285LCB9</accession>
<dbReference type="InterPro" id="IPR003018">
    <property type="entry name" value="GAF"/>
</dbReference>
<proteinExistence type="predicted"/>
<dbReference type="EMBL" id="OBEG01000003">
    <property type="protein sequence ID" value="SNY81657.1"/>
    <property type="molecule type" value="Genomic_DNA"/>
</dbReference>
<protein>
    <submittedName>
        <fullName evidence="2">GAF domain-containing protein</fullName>
    </submittedName>
</protein>
<keyword evidence="3" id="KW-1185">Reference proteome</keyword>
<organism evidence="2 3">
    <name type="scientific">Nocardia amikacinitolerans</name>
    <dbReference type="NCBI Taxonomy" id="756689"/>
    <lineage>
        <taxon>Bacteria</taxon>
        <taxon>Bacillati</taxon>
        <taxon>Actinomycetota</taxon>
        <taxon>Actinomycetes</taxon>
        <taxon>Mycobacteriales</taxon>
        <taxon>Nocardiaceae</taxon>
        <taxon>Nocardia</taxon>
    </lineage>
</organism>
<dbReference type="STRING" id="1379680.GCA_001612615_04871"/>
<gene>
    <name evidence="2" type="ORF">SAMN04244553_3260</name>
</gene>
<dbReference type="AlphaFoldDB" id="A0A285LCB9"/>
<dbReference type="RefSeq" id="WP_097245608.1">
    <property type="nucleotide sequence ID" value="NZ_OBEG01000003.1"/>
</dbReference>
<dbReference type="OrthoDB" id="4629915at2"/>
<name>A0A285LCB9_9NOCA</name>
<evidence type="ECO:0000313" key="2">
    <source>
        <dbReference type="EMBL" id="SNY81657.1"/>
    </source>
</evidence>
<dbReference type="SUPFAM" id="SSF55781">
    <property type="entry name" value="GAF domain-like"/>
    <property type="match status" value="1"/>
</dbReference>
<feature type="domain" description="GAF" evidence="1">
    <location>
        <begin position="51"/>
        <end position="140"/>
    </location>
</feature>